<evidence type="ECO:0000313" key="2">
    <source>
        <dbReference type="Proteomes" id="UP000190897"/>
    </source>
</evidence>
<organism evidence="1 2">
    <name type="scientific">Dyadobacter psychrophilus</name>
    <dbReference type="NCBI Taxonomy" id="651661"/>
    <lineage>
        <taxon>Bacteria</taxon>
        <taxon>Pseudomonadati</taxon>
        <taxon>Bacteroidota</taxon>
        <taxon>Cytophagia</taxon>
        <taxon>Cytophagales</taxon>
        <taxon>Spirosomataceae</taxon>
        <taxon>Dyadobacter</taxon>
    </lineage>
</organism>
<dbReference type="EMBL" id="FUZA01000005">
    <property type="protein sequence ID" value="SKC06827.1"/>
    <property type="molecule type" value="Genomic_DNA"/>
</dbReference>
<name>A0A1T5GEW2_9BACT</name>
<sequence length="184" mass="21555">MNPGFDPEEIAVLKQECKAERSSFIHVEDELEEDEEENNEHAHVQFVGFYKEKEVIYDALIYTLRLHHSTLVYDAALERLKKVMPNYVSLDERPENYVCDEEQDEEAELLLTEFIEEIEENEEITVREHIETDDKFDYGIGLEVGLNKTEINDKTINDFIIRFNAGRIQLDPTLYAFSGSEEQD</sequence>
<dbReference type="AlphaFoldDB" id="A0A1T5GEW2"/>
<gene>
    <name evidence="1" type="ORF">SAMN05660293_03998</name>
</gene>
<protein>
    <submittedName>
        <fullName evidence="1">Uncharacterized protein</fullName>
    </submittedName>
</protein>
<evidence type="ECO:0000313" key="1">
    <source>
        <dbReference type="EMBL" id="SKC06827.1"/>
    </source>
</evidence>
<reference evidence="2" key="1">
    <citation type="submission" date="2017-02" db="EMBL/GenBank/DDBJ databases">
        <authorList>
            <person name="Varghese N."/>
            <person name="Submissions S."/>
        </authorList>
    </citation>
    <scope>NUCLEOTIDE SEQUENCE [LARGE SCALE GENOMIC DNA]</scope>
    <source>
        <strain evidence="2">DSM 22270</strain>
    </source>
</reference>
<keyword evidence="2" id="KW-1185">Reference proteome</keyword>
<proteinExistence type="predicted"/>
<dbReference type="RefSeq" id="WP_082216491.1">
    <property type="nucleotide sequence ID" value="NZ_FUZA01000005.1"/>
</dbReference>
<dbReference type="STRING" id="651661.SAMN05660293_03998"/>
<accession>A0A1T5GEW2</accession>
<dbReference type="OrthoDB" id="959238at2"/>
<dbReference type="Proteomes" id="UP000190897">
    <property type="component" value="Unassembled WGS sequence"/>
</dbReference>